<accession>A0A8K0HFS0</accession>
<feature type="region of interest" description="Disordered" evidence="1">
    <location>
        <begin position="109"/>
        <end position="209"/>
    </location>
</feature>
<reference evidence="3" key="1">
    <citation type="submission" date="2020-03" db="EMBL/GenBank/DDBJ databases">
        <title>A high-quality chromosome-level genome assembly of a woody plant with both climbing and erect habits, Rhamnella rubrinervis.</title>
        <authorList>
            <person name="Lu Z."/>
            <person name="Yang Y."/>
            <person name="Zhu X."/>
            <person name="Sun Y."/>
        </authorList>
    </citation>
    <scope>NUCLEOTIDE SEQUENCE</scope>
    <source>
        <strain evidence="3">BYM</strain>
        <tissue evidence="3">Leaf</tissue>
    </source>
</reference>
<dbReference type="InterPro" id="IPR011112">
    <property type="entry name" value="Rho-like_N"/>
</dbReference>
<keyword evidence="4" id="KW-1185">Reference proteome</keyword>
<feature type="compositionally biased region" description="Basic and acidic residues" evidence="1">
    <location>
        <begin position="73"/>
        <end position="83"/>
    </location>
</feature>
<feature type="domain" description="Rho termination factor-like N-terminal" evidence="2">
    <location>
        <begin position="232"/>
        <end position="260"/>
    </location>
</feature>
<dbReference type="Pfam" id="PF07498">
    <property type="entry name" value="Rho_N"/>
    <property type="match status" value="1"/>
</dbReference>
<dbReference type="EMBL" id="VOIH02000003">
    <property type="protein sequence ID" value="KAF3451293.1"/>
    <property type="molecule type" value="Genomic_DNA"/>
</dbReference>
<organism evidence="3 4">
    <name type="scientific">Rhamnella rubrinervis</name>
    <dbReference type="NCBI Taxonomy" id="2594499"/>
    <lineage>
        <taxon>Eukaryota</taxon>
        <taxon>Viridiplantae</taxon>
        <taxon>Streptophyta</taxon>
        <taxon>Embryophyta</taxon>
        <taxon>Tracheophyta</taxon>
        <taxon>Spermatophyta</taxon>
        <taxon>Magnoliopsida</taxon>
        <taxon>eudicotyledons</taxon>
        <taxon>Gunneridae</taxon>
        <taxon>Pentapetalae</taxon>
        <taxon>rosids</taxon>
        <taxon>fabids</taxon>
        <taxon>Rosales</taxon>
        <taxon>Rhamnaceae</taxon>
        <taxon>rhamnoid group</taxon>
        <taxon>Rhamneae</taxon>
        <taxon>Rhamnella</taxon>
    </lineage>
</organism>
<comment type="caution">
    <text evidence="3">The sequence shown here is derived from an EMBL/GenBank/DDBJ whole genome shotgun (WGS) entry which is preliminary data.</text>
</comment>
<dbReference type="OrthoDB" id="1931152at2759"/>
<evidence type="ECO:0000313" key="3">
    <source>
        <dbReference type="EMBL" id="KAF3451293.1"/>
    </source>
</evidence>
<protein>
    <recommendedName>
        <fullName evidence="2">Rho termination factor-like N-terminal domain-containing protein</fullName>
    </recommendedName>
</protein>
<feature type="compositionally biased region" description="Polar residues" evidence="1">
    <location>
        <begin position="40"/>
        <end position="54"/>
    </location>
</feature>
<feature type="region of interest" description="Disordered" evidence="1">
    <location>
        <begin position="38"/>
        <end position="96"/>
    </location>
</feature>
<dbReference type="PANTHER" id="PTHR34449">
    <property type="entry name" value="RHO TERMINATION FACTOR"/>
    <property type="match status" value="1"/>
</dbReference>
<evidence type="ECO:0000256" key="1">
    <source>
        <dbReference type="SAM" id="MobiDB-lite"/>
    </source>
</evidence>
<evidence type="ECO:0000313" key="4">
    <source>
        <dbReference type="Proteomes" id="UP000796880"/>
    </source>
</evidence>
<sequence>MGSIAFHSHCVLRFPAFSFITKQSKFGNTIFSLRARDVRSQSQRPTELQLTPSCIGSDGNRRCHPPQSSDSEGTTKKEEDKRSPARKRLNSPKQEELIAVFRRIQSSISKEESVNAEEKNSNASEDKSSAESILKVLRRSSKQVKDSPTMAGNATNKKEGKLITRRRGAPKKEQGTEGYPPVRDFKLTRPPSNFVKRSPIPSLTTPRGKCLELSSESLSTTDGTETDLQRVEEMKLPQLKKLAKSKGIRGYSKLKKSELVRLLRS</sequence>
<dbReference type="Proteomes" id="UP000796880">
    <property type="component" value="Unassembled WGS sequence"/>
</dbReference>
<dbReference type="GO" id="GO:0006353">
    <property type="term" value="P:DNA-templated transcription termination"/>
    <property type="evidence" value="ECO:0007669"/>
    <property type="project" value="InterPro"/>
</dbReference>
<gene>
    <name evidence="3" type="ORF">FNV43_RR07388</name>
</gene>
<dbReference type="Gene3D" id="1.10.720.10">
    <property type="match status" value="1"/>
</dbReference>
<dbReference type="PANTHER" id="PTHR34449:SF2">
    <property type="entry name" value="RHO TERMINATION FACTOR"/>
    <property type="match status" value="1"/>
</dbReference>
<evidence type="ECO:0000259" key="2">
    <source>
        <dbReference type="Pfam" id="PF07498"/>
    </source>
</evidence>
<feature type="compositionally biased region" description="Basic and acidic residues" evidence="1">
    <location>
        <begin position="109"/>
        <end position="129"/>
    </location>
</feature>
<dbReference type="AlphaFoldDB" id="A0A8K0HFS0"/>
<name>A0A8K0HFS0_9ROSA</name>
<proteinExistence type="predicted"/>